<proteinExistence type="predicted"/>
<dbReference type="VEuPathDB" id="FungiDB:PV06_01192"/>
<evidence type="ECO:0000313" key="2">
    <source>
        <dbReference type="EMBL" id="KIW48622.1"/>
    </source>
</evidence>
<evidence type="ECO:0000313" key="3">
    <source>
        <dbReference type="Proteomes" id="UP000053342"/>
    </source>
</evidence>
<dbReference type="InterPro" id="IPR058525">
    <property type="entry name" value="DUF8212"/>
</dbReference>
<dbReference type="EMBL" id="KN847332">
    <property type="protein sequence ID" value="KIW48622.1"/>
    <property type="molecule type" value="Genomic_DNA"/>
</dbReference>
<keyword evidence="3" id="KW-1185">Reference proteome</keyword>
<gene>
    <name evidence="2" type="ORF">PV06_01192</name>
</gene>
<name>A0A0D2CFH0_9EURO</name>
<dbReference type="OrthoDB" id="3787959at2759"/>
<organism evidence="2 3">
    <name type="scientific">Exophiala oligosperma</name>
    <dbReference type="NCBI Taxonomy" id="215243"/>
    <lineage>
        <taxon>Eukaryota</taxon>
        <taxon>Fungi</taxon>
        <taxon>Dikarya</taxon>
        <taxon>Ascomycota</taxon>
        <taxon>Pezizomycotina</taxon>
        <taxon>Eurotiomycetes</taxon>
        <taxon>Chaetothyriomycetidae</taxon>
        <taxon>Chaetothyriales</taxon>
        <taxon>Herpotrichiellaceae</taxon>
        <taxon>Exophiala</taxon>
    </lineage>
</organism>
<feature type="domain" description="DUF8212" evidence="1">
    <location>
        <begin position="10"/>
        <end position="38"/>
    </location>
</feature>
<reference evidence="2 3" key="1">
    <citation type="submission" date="2015-01" db="EMBL/GenBank/DDBJ databases">
        <title>The Genome Sequence of Exophiala oligosperma CBS72588.</title>
        <authorList>
            <consortium name="The Broad Institute Genomics Platform"/>
            <person name="Cuomo C."/>
            <person name="de Hoog S."/>
            <person name="Gorbushina A."/>
            <person name="Stielow B."/>
            <person name="Teixiera M."/>
            <person name="Abouelleil A."/>
            <person name="Chapman S.B."/>
            <person name="Priest M."/>
            <person name="Young S.K."/>
            <person name="Wortman J."/>
            <person name="Nusbaum C."/>
            <person name="Birren B."/>
        </authorList>
    </citation>
    <scope>NUCLEOTIDE SEQUENCE [LARGE SCALE GENOMIC DNA]</scope>
    <source>
        <strain evidence="2 3">CBS 72588</strain>
    </source>
</reference>
<dbReference type="AlphaFoldDB" id="A0A0D2CFH0"/>
<evidence type="ECO:0000259" key="1">
    <source>
        <dbReference type="Pfam" id="PF26640"/>
    </source>
</evidence>
<dbReference type="Proteomes" id="UP000053342">
    <property type="component" value="Unassembled WGS sequence"/>
</dbReference>
<dbReference type="Pfam" id="PF26640">
    <property type="entry name" value="DUF8212"/>
    <property type="match status" value="1"/>
</dbReference>
<protein>
    <recommendedName>
        <fullName evidence="1">DUF8212 domain-containing protein</fullName>
    </recommendedName>
</protein>
<dbReference type="GeneID" id="27353266"/>
<accession>A0A0D2CFH0</accession>
<sequence>MPLLYGEGDKAFIRLQEEIIRRSDDLSIFCNFQVLSHLEVITIAVGYMPQGWYLGPSQKPWSPSRIPSLRLLQFPDLERDHAENMVSVAVRELSGLTPNINQLFLRGVSLQARVENVQEGMNTGGRVILDCNHDSSLRSVLGLSR</sequence>
<dbReference type="RefSeq" id="XP_016268838.1">
    <property type="nucleotide sequence ID" value="XM_016401785.1"/>
</dbReference>
<dbReference type="HOGENOM" id="CLU_1786849_0_0_1"/>